<dbReference type="RefSeq" id="WP_119988683.1">
    <property type="nucleotide sequence ID" value="NZ_CP032489.1"/>
</dbReference>
<protein>
    <submittedName>
        <fullName evidence="1">Uncharacterized protein</fullName>
    </submittedName>
</protein>
<dbReference type="KEGG" id="ark:D6B99_11845"/>
<accession>A0A386HS21</accession>
<keyword evidence="2" id="KW-1185">Reference proteome</keyword>
<evidence type="ECO:0000313" key="2">
    <source>
        <dbReference type="Proteomes" id="UP000266118"/>
    </source>
</evidence>
<dbReference type="AlphaFoldDB" id="A0A386HS21"/>
<dbReference type="Proteomes" id="UP000266118">
    <property type="component" value="Chromosome"/>
</dbReference>
<dbReference type="EMBL" id="CP032489">
    <property type="protein sequence ID" value="AYD48231.1"/>
    <property type="molecule type" value="Genomic_DNA"/>
</dbReference>
<name>A0A386HS21_9BACT</name>
<sequence length="131" mass="15915">MAEKKQTYIAQRKAEIAVIQAEICALLGWNEMRYGQFIYDNGLDFINRYYKLEELIQCVERSRAFWNWWKVIWWNADESMLTFVFPDGFNQQRVYELYCHLHNIDPLLRETLPPATVWEDIKNIQKEMLCR</sequence>
<dbReference type="OrthoDB" id="663364at2"/>
<proteinExistence type="predicted"/>
<gene>
    <name evidence="1" type="ORF">D6B99_11845</name>
</gene>
<organism evidence="1 2">
    <name type="scientific">Arachidicoccus soli</name>
    <dbReference type="NCBI Taxonomy" id="2341117"/>
    <lineage>
        <taxon>Bacteria</taxon>
        <taxon>Pseudomonadati</taxon>
        <taxon>Bacteroidota</taxon>
        <taxon>Chitinophagia</taxon>
        <taxon>Chitinophagales</taxon>
        <taxon>Chitinophagaceae</taxon>
        <taxon>Arachidicoccus</taxon>
    </lineage>
</organism>
<evidence type="ECO:0000313" key="1">
    <source>
        <dbReference type="EMBL" id="AYD48231.1"/>
    </source>
</evidence>
<reference evidence="1 2" key="1">
    <citation type="submission" date="2018-09" db="EMBL/GenBank/DDBJ databases">
        <title>Arachidicoccus sp. nov., a bacterium isolated from soil.</title>
        <authorList>
            <person name="Weon H.-Y."/>
            <person name="Kwon S.-W."/>
            <person name="Lee S.A."/>
        </authorList>
    </citation>
    <scope>NUCLEOTIDE SEQUENCE [LARGE SCALE GENOMIC DNA]</scope>
    <source>
        <strain evidence="1 2">KIS59-12</strain>
    </source>
</reference>